<sequence>MKTRFEWLAAAGLACALLVAGPVRAAEPLVVTGKHWTSASTEQKKAFLIGAVSVVNVEHEFQGDKLPKSRKSAIPTLYKGLAGMTFPQLEQAIDAYYAGKPDALGTPVLHVMWDIALANTKAQ</sequence>
<keyword evidence="3" id="KW-1185">Reference proteome</keyword>
<evidence type="ECO:0008006" key="4">
    <source>
        <dbReference type="Google" id="ProtNLM"/>
    </source>
</evidence>
<feature type="chain" id="PRO_5020891091" description="DUF2059 domain-containing protein" evidence="1">
    <location>
        <begin position="26"/>
        <end position="123"/>
    </location>
</feature>
<name>A0A4R2L9H8_9GAMM</name>
<evidence type="ECO:0000313" key="3">
    <source>
        <dbReference type="Proteomes" id="UP000295765"/>
    </source>
</evidence>
<dbReference type="EMBL" id="SLWY01000011">
    <property type="protein sequence ID" value="TCO80909.1"/>
    <property type="molecule type" value="Genomic_DNA"/>
</dbReference>
<dbReference type="RefSeq" id="WP_132542689.1">
    <property type="nucleotide sequence ID" value="NZ_SLWY01000011.1"/>
</dbReference>
<feature type="signal peptide" evidence="1">
    <location>
        <begin position="1"/>
        <end position="25"/>
    </location>
</feature>
<dbReference type="AlphaFoldDB" id="A0A4R2L9H8"/>
<dbReference type="Proteomes" id="UP000295765">
    <property type="component" value="Unassembled WGS sequence"/>
</dbReference>
<dbReference type="OrthoDB" id="6889413at2"/>
<accession>A0A4R2L9H8</accession>
<gene>
    <name evidence="2" type="ORF">EV699_111110</name>
</gene>
<comment type="caution">
    <text evidence="2">The sequence shown here is derived from an EMBL/GenBank/DDBJ whole genome shotgun (WGS) entry which is preliminary data.</text>
</comment>
<organism evidence="2 3">
    <name type="scientific">Plasticicumulans lactativorans</name>
    <dbReference type="NCBI Taxonomy" id="1133106"/>
    <lineage>
        <taxon>Bacteria</taxon>
        <taxon>Pseudomonadati</taxon>
        <taxon>Pseudomonadota</taxon>
        <taxon>Gammaproteobacteria</taxon>
        <taxon>Candidatus Competibacteraceae</taxon>
        <taxon>Plasticicumulans</taxon>
    </lineage>
</organism>
<protein>
    <recommendedName>
        <fullName evidence="4">DUF2059 domain-containing protein</fullName>
    </recommendedName>
</protein>
<evidence type="ECO:0000256" key="1">
    <source>
        <dbReference type="SAM" id="SignalP"/>
    </source>
</evidence>
<keyword evidence="1" id="KW-0732">Signal</keyword>
<reference evidence="2 3" key="1">
    <citation type="submission" date="2019-03" db="EMBL/GenBank/DDBJ databases">
        <title>Genomic Encyclopedia of Type Strains, Phase IV (KMG-IV): sequencing the most valuable type-strain genomes for metagenomic binning, comparative biology and taxonomic classification.</title>
        <authorList>
            <person name="Goeker M."/>
        </authorList>
    </citation>
    <scope>NUCLEOTIDE SEQUENCE [LARGE SCALE GENOMIC DNA]</scope>
    <source>
        <strain evidence="2 3">DSM 25287</strain>
    </source>
</reference>
<proteinExistence type="predicted"/>
<evidence type="ECO:0000313" key="2">
    <source>
        <dbReference type="EMBL" id="TCO80909.1"/>
    </source>
</evidence>